<keyword evidence="5" id="KW-1185">Reference proteome</keyword>
<keyword evidence="2" id="KW-1133">Transmembrane helix</keyword>
<organism evidence="4 5">
    <name type="scientific">Prorocentrum cordatum</name>
    <dbReference type="NCBI Taxonomy" id="2364126"/>
    <lineage>
        <taxon>Eukaryota</taxon>
        <taxon>Sar</taxon>
        <taxon>Alveolata</taxon>
        <taxon>Dinophyceae</taxon>
        <taxon>Prorocentrales</taxon>
        <taxon>Prorocentraceae</taxon>
        <taxon>Prorocentrum</taxon>
    </lineage>
</organism>
<feature type="chain" id="PRO_5046335030" description="Transmembrane protein" evidence="3">
    <location>
        <begin position="26"/>
        <end position="183"/>
    </location>
</feature>
<evidence type="ECO:0000256" key="1">
    <source>
        <dbReference type="SAM" id="MobiDB-lite"/>
    </source>
</evidence>
<dbReference type="Proteomes" id="UP001189429">
    <property type="component" value="Unassembled WGS sequence"/>
</dbReference>
<reference evidence="4" key="1">
    <citation type="submission" date="2023-10" db="EMBL/GenBank/DDBJ databases">
        <authorList>
            <person name="Chen Y."/>
            <person name="Shah S."/>
            <person name="Dougan E. K."/>
            <person name="Thang M."/>
            <person name="Chan C."/>
        </authorList>
    </citation>
    <scope>NUCLEOTIDE SEQUENCE [LARGE SCALE GENOMIC DNA]</scope>
</reference>
<keyword evidence="3" id="KW-0732">Signal</keyword>
<evidence type="ECO:0000313" key="5">
    <source>
        <dbReference type="Proteomes" id="UP001189429"/>
    </source>
</evidence>
<feature type="transmembrane region" description="Helical" evidence="2">
    <location>
        <begin position="104"/>
        <end position="129"/>
    </location>
</feature>
<keyword evidence="2" id="KW-0812">Transmembrane</keyword>
<name>A0ABN9RS87_9DINO</name>
<proteinExistence type="predicted"/>
<keyword evidence="2" id="KW-0472">Membrane</keyword>
<feature type="signal peptide" evidence="3">
    <location>
        <begin position="1"/>
        <end position="25"/>
    </location>
</feature>
<dbReference type="EMBL" id="CAUYUJ010007847">
    <property type="protein sequence ID" value="CAK0822143.1"/>
    <property type="molecule type" value="Genomic_DNA"/>
</dbReference>
<comment type="caution">
    <text evidence="4">The sequence shown here is derived from an EMBL/GenBank/DDBJ whole genome shotgun (WGS) entry which is preliminary data.</text>
</comment>
<evidence type="ECO:0008006" key="6">
    <source>
        <dbReference type="Google" id="ProtNLM"/>
    </source>
</evidence>
<evidence type="ECO:0000313" key="4">
    <source>
        <dbReference type="EMBL" id="CAK0822143.1"/>
    </source>
</evidence>
<evidence type="ECO:0000256" key="3">
    <source>
        <dbReference type="SAM" id="SignalP"/>
    </source>
</evidence>
<sequence>MELSACRGRSLPVVILLSLAAGANAFQESDVTGFLQTAISVDEQKAPLEAAEEQGTPAPRTVVEVNTLNSSDTTALLTAPGSHAALPVASEDATAGRGWLEDRFYLRFAVVAEFVLLCVVIGMVVSITGSGREAAESKKTVKKEVAGQSTCQRSPCPGRRGEKTCASRRGRGRCCRWGQELRP</sequence>
<protein>
    <recommendedName>
        <fullName evidence="6">Transmembrane protein</fullName>
    </recommendedName>
</protein>
<feature type="region of interest" description="Disordered" evidence="1">
    <location>
        <begin position="146"/>
        <end position="166"/>
    </location>
</feature>
<accession>A0ABN9RS87</accession>
<evidence type="ECO:0000256" key="2">
    <source>
        <dbReference type="SAM" id="Phobius"/>
    </source>
</evidence>
<gene>
    <name evidence="4" type="ORF">PCOR1329_LOCUS23235</name>
</gene>